<accession>A0ABR9QM67</accession>
<name>A0ABR9QM67_9BACI</name>
<comment type="caution">
    <text evidence="2">The sequence shown here is derived from an EMBL/GenBank/DDBJ whole genome shotgun (WGS) entry which is preliminary data.</text>
</comment>
<sequence>MSINKIEKSLKIRKLEAIVRRVSPSFPTMPQIEEELSISLAGQRGEQSIDYFLNFLDLKKYHLLFRGARLEYVEGIYFQLDTPIISSRYFLNIEVKNLSGELFFDQDFDQLLQKRNDGTVKPYISPVSQVKRHELQLRYWLKKHKFPETPIVSLVVITNPNAIIKTAPEHIKTVQKYVIHSANLPFKIEATEKLFTKDSLTGSQITKLSKLFKKLNTPLIPDYLQRFAIKQSDIVTGVHCQKCNTLPLPRIRGGWYCNKCNVKSTNAHIESLVDYYFLVGEIISNREFREFLNIESIVTSSKLLASLNLPSLGTFKDKVYNLKPLILR</sequence>
<feature type="domain" description="NERD" evidence="1">
    <location>
        <begin position="41"/>
        <end position="160"/>
    </location>
</feature>
<proteinExistence type="predicted"/>
<organism evidence="2 3">
    <name type="scientific">Litchfieldia luteola</name>
    <dbReference type="NCBI Taxonomy" id="682179"/>
    <lineage>
        <taxon>Bacteria</taxon>
        <taxon>Bacillati</taxon>
        <taxon>Bacillota</taxon>
        <taxon>Bacilli</taxon>
        <taxon>Bacillales</taxon>
        <taxon>Bacillaceae</taxon>
        <taxon>Litchfieldia</taxon>
    </lineage>
</organism>
<protein>
    <submittedName>
        <fullName evidence="2">NERD domain-containing protein</fullName>
    </submittedName>
</protein>
<reference evidence="2 3" key="1">
    <citation type="submission" date="2020-10" db="EMBL/GenBank/DDBJ databases">
        <title>Bacillus sp. HD4P25, an endophyte from a halophyte.</title>
        <authorList>
            <person name="Sun J.-Q."/>
        </authorList>
    </citation>
    <scope>NUCLEOTIDE SEQUENCE [LARGE SCALE GENOMIC DNA]</scope>
    <source>
        <strain evidence="2 3">YIM 93174</strain>
    </source>
</reference>
<dbReference type="RefSeq" id="WP_193538417.1">
    <property type="nucleotide sequence ID" value="NZ_JADCLJ010000022.1"/>
</dbReference>
<dbReference type="EMBL" id="JADCLJ010000022">
    <property type="protein sequence ID" value="MBE4909605.1"/>
    <property type="molecule type" value="Genomic_DNA"/>
</dbReference>
<evidence type="ECO:0000313" key="2">
    <source>
        <dbReference type="EMBL" id="MBE4909605.1"/>
    </source>
</evidence>
<evidence type="ECO:0000313" key="3">
    <source>
        <dbReference type="Proteomes" id="UP001516662"/>
    </source>
</evidence>
<dbReference type="InterPro" id="IPR011528">
    <property type="entry name" value="NERD"/>
</dbReference>
<gene>
    <name evidence="2" type="ORF">IMZ08_16250</name>
</gene>
<dbReference type="PROSITE" id="PS50965">
    <property type="entry name" value="NERD"/>
    <property type="match status" value="1"/>
</dbReference>
<evidence type="ECO:0000259" key="1">
    <source>
        <dbReference type="PROSITE" id="PS50965"/>
    </source>
</evidence>
<dbReference type="Pfam" id="PF08378">
    <property type="entry name" value="NERD"/>
    <property type="match status" value="1"/>
</dbReference>
<keyword evidence="3" id="KW-1185">Reference proteome</keyword>
<dbReference type="Proteomes" id="UP001516662">
    <property type="component" value="Unassembled WGS sequence"/>
</dbReference>